<keyword evidence="3" id="KW-1185">Reference proteome</keyword>
<reference evidence="2 3" key="1">
    <citation type="submission" date="2019-07" db="EMBL/GenBank/DDBJ databases">
        <title>Ln-dependent methylotrophs.</title>
        <authorList>
            <person name="Tani A."/>
        </authorList>
    </citation>
    <scope>NUCLEOTIDE SEQUENCE [LARGE SCALE GENOMIC DNA]</scope>
    <source>
        <strain evidence="2 3">SM12</strain>
    </source>
</reference>
<protein>
    <submittedName>
        <fullName evidence="2">Uncharacterized protein</fullName>
    </submittedName>
</protein>
<gene>
    <name evidence="2" type="ORF">FNA46_19940</name>
</gene>
<evidence type="ECO:0000313" key="3">
    <source>
        <dbReference type="Proteomes" id="UP000316801"/>
    </source>
</evidence>
<feature type="region of interest" description="Disordered" evidence="1">
    <location>
        <begin position="1"/>
        <end position="20"/>
    </location>
</feature>
<dbReference type="EMBL" id="VJMG01000065">
    <property type="protein sequence ID" value="TRL35475.1"/>
    <property type="molecule type" value="Genomic_DNA"/>
</dbReference>
<evidence type="ECO:0000313" key="2">
    <source>
        <dbReference type="EMBL" id="TRL35475.1"/>
    </source>
</evidence>
<dbReference type="RefSeq" id="WP_143126965.1">
    <property type="nucleotide sequence ID" value="NZ_VJMG01000065.1"/>
</dbReference>
<name>A0A549T0S8_9HYPH</name>
<sequence>MSGFPQAKVAKLSNGQRHSSPYLSDFVGGKVFTVCPKCGLQRRYDAATLLERAGDHCLPDLLKRIAMAEGCPRVGDKDDGCTLHYDIERMHQQPLAQSRNGA</sequence>
<comment type="caution">
    <text evidence="2">The sequence shown here is derived from an EMBL/GenBank/DDBJ whole genome shotgun (WGS) entry which is preliminary data.</text>
</comment>
<organism evidence="2 3">
    <name type="scientific">Rhizobium straminoryzae</name>
    <dbReference type="NCBI Taxonomy" id="1387186"/>
    <lineage>
        <taxon>Bacteria</taxon>
        <taxon>Pseudomonadati</taxon>
        <taxon>Pseudomonadota</taxon>
        <taxon>Alphaproteobacteria</taxon>
        <taxon>Hyphomicrobiales</taxon>
        <taxon>Rhizobiaceae</taxon>
        <taxon>Rhizobium/Agrobacterium group</taxon>
        <taxon>Rhizobium</taxon>
    </lineage>
</organism>
<dbReference type="Proteomes" id="UP000316801">
    <property type="component" value="Unassembled WGS sequence"/>
</dbReference>
<dbReference type="AlphaFoldDB" id="A0A549T0S8"/>
<accession>A0A549T0S8</accession>
<evidence type="ECO:0000256" key="1">
    <source>
        <dbReference type="SAM" id="MobiDB-lite"/>
    </source>
</evidence>
<proteinExistence type="predicted"/>